<keyword evidence="1" id="KW-0732">Signal</keyword>
<organism evidence="5">
    <name type="scientific">Thelazia callipaeda</name>
    <name type="common">Oriental eyeworm</name>
    <name type="synonym">Parasitic nematode</name>
    <dbReference type="NCBI Taxonomy" id="103827"/>
    <lineage>
        <taxon>Eukaryota</taxon>
        <taxon>Metazoa</taxon>
        <taxon>Ecdysozoa</taxon>
        <taxon>Nematoda</taxon>
        <taxon>Chromadorea</taxon>
        <taxon>Rhabditida</taxon>
        <taxon>Spirurina</taxon>
        <taxon>Spiruromorpha</taxon>
        <taxon>Thelazioidea</taxon>
        <taxon>Thelaziidae</taxon>
        <taxon>Thelazia</taxon>
    </lineage>
</organism>
<dbReference type="Proteomes" id="UP000276776">
    <property type="component" value="Unassembled WGS sequence"/>
</dbReference>
<reference evidence="3 4" key="2">
    <citation type="submission" date="2018-11" db="EMBL/GenBank/DDBJ databases">
        <authorList>
            <consortium name="Pathogen Informatics"/>
        </authorList>
    </citation>
    <scope>NUCLEOTIDE SEQUENCE [LARGE SCALE GENOMIC DNA]</scope>
</reference>
<reference evidence="5" key="1">
    <citation type="submission" date="2017-02" db="UniProtKB">
        <authorList>
            <consortium name="WormBaseParasite"/>
        </authorList>
    </citation>
    <scope>IDENTIFICATION</scope>
</reference>
<dbReference type="OMA" id="EVGNICS"/>
<proteinExistence type="predicted"/>
<dbReference type="OrthoDB" id="5842769at2759"/>
<keyword evidence="4" id="KW-1185">Reference proteome</keyword>
<accession>A0A0N5CJ85</accession>
<gene>
    <name evidence="3" type="ORF">TCLT_LOCUS81</name>
</gene>
<sequence length="442" mass="49556">MPFMRKLFPLIILVSFTLSVQRLHSENATKGDNIGAEFFNSNNDSLPQLTTTNAWSDNLMKNELLKNLFNGKPRSLSTIVLGMITEGFSAFDLLENLQPSECLQVCLEEVTSMLEQPFVGQRSIDEVGNICSHFDVFQRCLHHNTSCKDSLLAITTMVIHYLCNANQEVLENTLPCLYNHATVIYFTCDNECDLGKIVSGAAIERKSIPESKESKVPNFYELCSASSCFINCIQQKVRRECSLGRLSLLQRAVTEVINHTIKTNPMPQMKSSDAYTLLVSSILPQECHRLELNSGDEIYNLSTADFADMEYKNSDADMYIKKNDGIKTIVDSYTTNQTPSIYVQTFPLNGHQMKLQCQIIDLETGQAASATNVTAFMSTAIEGIFQQFGLRSVEMEQTPKRAKKILTSHKTSNGEVYVKASLCDSLMMISLSLLLKSIVWMD</sequence>
<feature type="domain" description="Chondroitin proteoglycan 4" evidence="2">
    <location>
        <begin position="101"/>
        <end position="193"/>
    </location>
</feature>
<dbReference type="WBParaSite" id="TCLT_0000008001-mRNA-1">
    <property type="protein sequence ID" value="TCLT_0000008001-mRNA-1"/>
    <property type="gene ID" value="TCLT_0000008001"/>
</dbReference>
<protein>
    <submittedName>
        <fullName evidence="5">CPG4 domain-containing protein</fullName>
    </submittedName>
</protein>
<feature type="chain" id="PRO_5043126159" evidence="1">
    <location>
        <begin position="20"/>
        <end position="442"/>
    </location>
</feature>
<dbReference type="AlphaFoldDB" id="A0A0N5CJ85"/>
<name>A0A0N5CJ85_THECL</name>
<evidence type="ECO:0000256" key="1">
    <source>
        <dbReference type="SAM" id="SignalP"/>
    </source>
</evidence>
<dbReference type="Pfam" id="PF15481">
    <property type="entry name" value="CPG4"/>
    <property type="match status" value="1"/>
</dbReference>
<dbReference type="InterPro" id="IPR029153">
    <property type="entry name" value="CPG4"/>
</dbReference>
<dbReference type="EMBL" id="UYYF01000005">
    <property type="protein sequence ID" value="VDM94907.1"/>
    <property type="molecule type" value="Genomic_DNA"/>
</dbReference>
<feature type="signal peptide" evidence="1">
    <location>
        <begin position="1"/>
        <end position="19"/>
    </location>
</feature>
<evidence type="ECO:0000313" key="3">
    <source>
        <dbReference type="EMBL" id="VDM94907.1"/>
    </source>
</evidence>
<evidence type="ECO:0000313" key="5">
    <source>
        <dbReference type="WBParaSite" id="TCLT_0000008001-mRNA-1"/>
    </source>
</evidence>
<evidence type="ECO:0000313" key="4">
    <source>
        <dbReference type="Proteomes" id="UP000276776"/>
    </source>
</evidence>
<evidence type="ECO:0000259" key="2">
    <source>
        <dbReference type="Pfam" id="PF15481"/>
    </source>
</evidence>